<dbReference type="GO" id="GO:0042597">
    <property type="term" value="C:periplasmic space"/>
    <property type="evidence" value="ECO:0007669"/>
    <property type="project" value="UniProtKB-SubCell"/>
</dbReference>
<dbReference type="STRING" id="69279.BG36_07280"/>
<evidence type="ECO:0000256" key="2">
    <source>
        <dbReference type="ARBA" id="ARBA00022448"/>
    </source>
</evidence>
<organism evidence="7 9">
    <name type="scientific">Aquamicrobium defluvii</name>
    <dbReference type="NCBI Taxonomy" id="69279"/>
    <lineage>
        <taxon>Bacteria</taxon>
        <taxon>Pseudomonadati</taxon>
        <taxon>Pseudomonadota</taxon>
        <taxon>Alphaproteobacteria</taxon>
        <taxon>Hyphomicrobiales</taxon>
        <taxon>Phyllobacteriaceae</taxon>
        <taxon>Aquamicrobium</taxon>
    </lineage>
</organism>
<reference evidence="7 9" key="1">
    <citation type="submission" date="2014-02" db="EMBL/GenBank/DDBJ databases">
        <title>Aquamicrobium defluvii Genome sequencing.</title>
        <authorList>
            <person name="Wang X."/>
        </authorList>
    </citation>
    <scope>NUCLEOTIDE SEQUENCE [LARGE SCALE GENOMIC DNA]</scope>
    <source>
        <strain evidence="7 9">W13Z1</strain>
    </source>
</reference>
<dbReference type="Proteomes" id="UP000019849">
    <property type="component" value="Unassembled WGS sequence"/>
</dbReference>
<dbReference type="SUPFAM" id="SSF53850">
    <property type="entry name" value="Periplasmic binding protein-like II"/>
    <property type="match status" value="1"/>
</dbReference>
<gene>
    <name evidence="7" type="ORF">BG36_07280</name>
    <name evidence="8" type="ORF">DES43_11047</name>
</gene>
<protein>
    <recommendedName>
        <fullName evidence="5">Putrescine-binding periplasmic protein</fullName>
    </recommendedName>
</protein>
<feature type="chain" id="PRO_5044538224" description="Putrescine-binding periplasmic protein" evidence="6">
    <location>
        <begin position="24"/>
        <end position="365"/>
    </location>
</feature>
<dbReference type="CDD" id="cd13659">
    <property type="entry name" value="PBP2_PotF"/>
    <property type="match status" value="1"/>
</dbReference>
<dbReference type="PANTHER" id="PTHR30222">
    <property type="entry name" value="SPERMIDINE/PUTRESCINE-BINDING PERIPLASMIC PROTEIN"/>
    <property type="match status" value="1"/>
</dbReference>
<dbReference type="EMBL" id="SNZF01000010">
    <property type="protein sequence ID" value="TDR35241.1"/>
    <property type="molecule type" value="Genomic_DNA"/>
</dbReference>
<dbReference type="OrthoDB" id="9769319at2"/>
<dbReference type="InterPro" id="IPR001188">
    <property type="entry name" value="Sperm_putr-bd"/>
</dbReference>
<dbReference type="Gene3D" id="3.40.190.10">
    <property type="entry name" value="Periplasmic binding protein-like II"/>
    <property type="match status" value="2"/>
</dbReference>
<keyword evidence="10" id="KW-1185">Reference proteome</keyword>
<dbReference type="eggNOG" id="COG0687">
    <property type="taxonomic scope" value="Bacteria"/>
</dbReference>
<evidence type="ECO:0000256" key="4">
    <source>
        <dbReference type="ARBA" id="ARBA00022764"/>
    </source>
</evidence>
<evidence type="ECO:0000313" key="10">
    <source>
        <dbReference type="Proteomes" id="UP000294958"/>
    </source>
</evidence>
<proteinExistence type="inferred from homology"/>
<evidence type="ECO:0000313" key="7">
    <source>
        <dbReference type="EMBL" id="EXL05396.1"/>
    </source>
</evidence>
<dbReference type="PATRIC" id="fig|69279.3.peg.2844"/>
<evidence type="ECO:0000313" key="9">
    <source>
        <dbReference type="Proteomes" id="UP000019849"/>
    </source>
</evidence>
<dbReference type="EMBL" id="JENY01000019">
    <property type="protein sequence ID" value="EXL05396.1"/>
    <property type="molecule type" value="Genomic_DNA"/>
</dbReference>
<evidence type="ECO:0000256" key="5">
    <source>
        <dbReference type="PIRNR" id="PIRNR019574"/>
    </source>
</evidence>
<dbReference type="InterPro" id="IPR006059">
    <property type="entry name" value="SBP"/>
</dbReference>
<keyword evidence="4 5" id="KW-0574">Periplasm</keyword>
<evidence type="ECO:0000313" key="8">
    <source>
        <dbReference type="EMBL" id="TDR35241.1"/>
    </source>
</evidence>
<dbReference type="PIRSF" id="PIRSF019574">
    <property type="entry name" value="Periplasmic_polyamine_BP"/>
    <property type="match status" value="1"/>
</dbReference>
<feature type="signal peptide" evidence="6">
    <location>
        <begin position="1"/>
        <end position="23"/>
    </location>
</feature>
<reference evidence="8 10" key="2">
    <citation type="submission" date="2019-03" db="EMBL/GenBank/DDBJ databases">
        <title>Genomic Encyclopedia of Type Strains, Phase IV (KMG-IV): sequencing the most valuable type-strain genomes for metagenomic binning, comparative biology and taxonomic classification.</title>
        <authorList>
            <person name="Goeker M."/>
        </authorList>
    </citation>
    <scope>NUCLEOTIDE SEQUENCE [LARGE SCALE GENOMIC DNA]</scope>
    <source>
        <strain evidence="8 10">DSM 11603</strain>
    </source>
</reference>
<dbReference type="AlphaFoldDB" id="A0A011UGX9"/>
<keyword evidence="2 5" id="KW-0813">Transport</keyword>
<evidence type="ECO:0000256" key="3">
    <source>
        <dbReference type="ARBA" id="ARBA00022729"/>
    </source>
</evidence>
<dbReference type="Proteomes" id="UP000294958">
    <property type="component" value="Unassembled WGS sequence"/>
</dbReference>
<accession>A0A011UGX9</accession>
<evidence type="ECO:0000256" key="1">
    <source>
        <dbReference type="ARBA" id="ARBA00004418"/>
    </source>
</evidence>
<comment type="similarity">
    <text evidence="5">Belongs to the bacterial solute-binding protein PotD/PotF family.</text>
</comment>
<dbReference type="RefSeq" id="WP_035027627.1">
    <property type="nucleotide sequence ID" value="NZ_KK073891.1"/>
</dbReference>
<dbReference type="Pfam" id="PF13416">
    <property type="entry name" value="SBP_bac_8"/>
    <property type="match status" value="1"/>
</dbReference>
<name>A0A011UGX9_9HYPH</name>
<comment type="subcellular location">
    <subcellularLocation>
        <location evidence="1 5">Periplasm</location>
    </subcellularLocation>
</comment>
<keyword evidence="3 6" id="KW-0732">Signal</keyword>
<dbReference type="PANTHER" id="PTHR30222:SF12">
    <property type="entry name" value="NORSPERMIDINE SENSOR"/>
    <property type="match status" value="1"/>
</dbReference>
<dbReference type="GO" id="GO:0015846">
    <property type="term" value="P:polyamine transport"/>
    <property type="evidence" value="ECO:0007669"/>
    <property type="project" value="InterPro"/>
</dbReference>
<dbReference type="PRINTS" id="PR00909">
    <property type="entry name" value="SPERMDNBNDNG"/>
</dbReference>
<dbReference type="GO" id="GO:0019808">
    <property type="term" value="F:polyamine binding"/>
    <property type="evidence" value="ECO:0007669"/>
    <property type="project" value="InterPro"/>
</dbReference>
<comment type="function">
    <text evidence="5">Required for the activity of the bacterial periplasmic transport system of putrescine.</text>
</comment>
<dbReference type="HOGENOM" id="CLU_026974_1_4_5"/>
<sequence>MRLLKRCALAALATVAMLSPSVANDQKSLNVYNWSDYIGETTVADFEKETGIKVNYDVFDSNEVLEAKLLAGRSNYDVVVPSAQFLERQVKAGVYLELDRSKLENFDDLDPVLMKQLAMNDPGNAYSVPYLWGAIGIGYNKAMIRERLGTDQIDSLDIFFKPENAAKLADCGLTLLDSPSEIMATAYVYLGIDPNSEDPKDLEKAVELLRGVRPHVRYFHSSQFINDLANGSICITLGYAGDMVNARERAQSANNGVDLAIIVPKEGGILFFDVMAIPKDAPNPENAYAFINYISRPEVLASLSNTINFPNASLKADPMISDEVRNDPGAYPPMELRDKLYAMKAHSLKFDRLLTRAWTEIKTGK</sequence>
<evidence type="ECO:0000256" key="6">
    <source>
        <dbReference type="SAM" id="SignalP"/>
    </source>
</evidence>
<comment type="caution">
    <text evidence="7">The sequence shown here is derived from an EMBL/GenBank/DDBJ whole genome shotgun (WGS) entry which is preliminary data.</text>
</comment>